<keyword evidence="2" id="KW-0812">Transmembrane</keyword>
<gene>
    <name evidence="3" type="ORF">ERS852406_03060</name>
</gene>
<evidence type="ECO:0000313" key="3">
    <source>
        <dbReference type="EMBL" id="CUO87559.1"/>
    </source>
</evidence>
<dbReference type="Gene3D" id="3.20.20.370">
    <property type="entry name" value="Glycoside hydrolase/deacetylase"/>
    <property type="match status" value="1"/>
</dbReference>
<dbReference type="GO" id="GO:0005975">
    <property type="term" value="P:carbohydrate metabolic process"/>
    <property type="evidence" value="ECO:0007669"/>
    <property type="project" value="InterPro"/>
</dbReference>
<name>A0A174IRK4_9FIRM</name>
<dbReference type="AlphaFoldDB" id="A0A174IRK4"/>
<feature type="region of interest" description="Disordered" evidence="1">
    <location>
        <begin position="53"/>
        <end position="80"/>
    </location>
</feature>
<organism evidence="3 4">
    <name type="scientific">Fusicatenibacter saccharivorans</name>
    <dbReference type="NCBI Taxonomy" id="1150298"/>
    <lineage>
        <taxon>Bacteria</taxon>
        <taxon>Bacillati</taxon>
        <taxon>Bacillota</taxon>
        <taxon>Clostridia</taxon>
        <taxon>Lachnospirales</taxon>
        <taxon>Lachnospiraceae</taxon>
        <taxon>Fusicatenibacter</taxon>
    </lineage>
</organism>
<evidence type="ECO:0000256" key="1">
    <source>
        <dbReference type="SAM" id="MobiDB-lite"/>
    </source>
</evidence>
<evidence type="ECO:0000256" key="2">
    <source>
        <dbReference type="SAM" id="Phobius"/>
    </source>
</evidence>
<dbReference type="InterPro" id="IPR011330">
    <property type="entry name" value="Glyco_hydro/deAcase_b/a-brl"/>
</dbReference>
<keyword evidence="2" id="KW-1133">Transmembrane helix</keyword>
<feature type="compositionally biased region" description="Low complexity" evidence="1">
    <location>
        <begin position="64"/>
        <end position="78"/>
    </location>
</feature>
<evidence type="ECO:0000313" key="4">
    <source>
        <dbReference type="Proteomes" id="UP000095706"/>
    </source>
</evidence>
<reference evidence="3 4" key="1">
    <citation type="submission" date="2015-09" db="EMBL/GenBank/DDBJ databases">
        <authorList>
            <consortium name="Pathogen Informatics"/>
        </authorList>
    </citation>
    <scope>NUCLEOTIDE SEQUENCE [LARGE SCALE GENOMIC DNA]</scope>
    <source>
        <strain evidence="3 4">2789STDY5608849</strain>
    </source>
</reference>
<dbReference type="Proteomes" id="UP000095706">
    <property type="component" value="Unassembled WGS sequence"/>
</dbReference>
<sequence length="490" mass="54971">MSEKKNISKKELRRRKRKRALMIKTGILCVLLVIFGIGIWALAGGTEKIQQKAQEKEDQKTAEVDGSVSSDSTGSAEAPTTKAQIMAEADALAQTYDYDGAIEKLQSVEGAATDADIITKVAEYTSTRDACVRVNINEVTHIFYHSLVVDPQKAFYQDNAQTAGFCEWMTTVDEFNAITQQMYDRGYVMVSINDLVKKTVDDDGTVHYEEGDIYLPEGKKAFVLSLDDLSYYHSYDGRGIASKMVVGDDGKPTCEYIQDDGTVVTGAYDCIPLMDQFIEAHPDAVYHNARGTVALTGYDGILGYRTDGDYKTREDLTDDQVAWLDAHPDFDWDKECEEAKKVADAIKADGWTFASHTWGHIRVGDKPIETIQADTEKWLTYVAPLIGGSDIIIFAHGQDLSDWHDYTMDNEKFAYLKSQGFNIYCNVDSSQYFVQVRDNYLRMGRRNLDGYRLYQNLYGGGEDRTSDLFDSASVIDQHRPVDDPSLYNLG</sequence>
<keyword evidence="2" id="KW-0472">Membrane</keyword>
<dbReference type="RefSeq" id="WP_055228545.1">
    <property type="nucleotide sequence ID" value="NZ_CYYV01000018.1"/>
</dbReference>
<evidence type="ECO:0008006" key="5">
    <source>
        <dbReference type="Google" id="ProtNLM"/>
    </source>
</evidence>
<accession>A0A174IRK4</accession>
<proteinExistence type="predicted"/>
<protein>
    <recommendedName>
        <fullName evidence="5">Polysaccharide deacetylase</fullName>
    </recommendedName>
</protein>
<dbReference type="SUPFAM" id="SSF88713">
    <property type="entry name" value="Glycoside hydrolase/deacetylase"/>
    <property type="match status" value="1"/>
</dbReference>
<feature type="transmembrane region" description="Helical" evidence="2">
    <location>
        <begin position="21"/>
        <end position="43"/>
    </location>
</feature>
<feature type="compositionally biased region" description="Basic and acidic residues" evidence="1">
    <location>
        <begin position="53"/>
        <end position="63"/>
    </location>
</feature>
<dbReference type="EMBL" id="CYYV01000018">
    <property type="protein sequence ID" value="CUO87559.1"/>
    <property type="molecule type" value="Genomic_DNA"/>
</dbReference>